<comment type="caution">
    <text evidence="2">The sequence shown here is derived from an EMBL/GenBank/DDBJ whole genome shotgun (WGS) entry which is preliminary data.</text>
</comment>
<sequence length="160" mass="17314">MDEKPDLRQRLWTGSTAPPPPTQLSFAVYYPEQFSEIRLNSVPDPESSCSHEDSKRTYPLIVLCKEALPPEAELNPQNSWSLSSLPIDVGSSGQHQALSNYVYVNISTAGRDVAGETAYASQRLSPAKSAAAAQRVFLTSRSAAGMSEDACSTNQCFTGI</sequence>
<protein>
    <submittedName>
        <fullName evidence="2">Uncharacterized protein</fullName>
    </submittedName>
</protein>
<keyword evidence="3" id="KW-1185">Reference proteome</keyword>
<dbReference type="Proteomes" id="UP000319801">
    <property type="component" value="Unassembled WGS sequence"/>
</dbReference>
<reference evidence="2 3" key="1">
    <citation type="journal article" date="2019" name="Genome Biol. Evol.">
        <title>Whole-Genome Sequencing of the Giant Devil Catfish, Bagarius yarrelli.</title>
        <authorList>
            <person name="Jiang W."/>
            <person name="Lv Y."/>
            <person name="Cheng L."/>
            <person name="Yang K."/>
            <person name="Chao B."/>
            <person name="Wang X."/>
            <person name="Li Y."/>
            <person name="Pan X."/>
            <person name="You X."/>
            <person name="Zhang Y."/>
            <person name="Yang J."/>
            <person name="Li J."/>
            <person name="Zhang X."/>
            <person name="Liu S."/>
            <person name="Sun C."/>
            <person name="Yang J."/>
            <person name="Shi Q."/>
        </authorList>
    </citation>
    <scope>NUCLEOTIDE SEQUENCE [LARGE SCALE GENOMIC DNA]</scope>
    <source>
        <strain evidence="2">JWS20170419001</strain>
        <tissue evidence="2">Muscle</tissue>
    </source>
</reference>
<feature type="region of interest" description="Disordered" evidence="1">
    <location>
        <begin position="1"/>
        <end position="21"/>
    </location>
</feature>
<dbReference type="EMBL" id="VCAZ01000127">
    <property type="protein sequence ID" value="TSV68142.1"/>
    <property type="molecule type" value="Genomic_DNA"/>
</dbReference>
<dbReference type="AlphaFoldDB" id="A0A556V5R0"/>
<proteinExistence type="predicted"/>
<evidence type="ECO:0000313" key="2">
    <source>
        <dbReference type="EMBL" id="TSV68142.1"/>
    </source>
</evidence>
<name>A0A556V5R0_BAGYA</name>
<organism evidence="2 3">
    <name type="scientific">Bagarius yarrelli</name>
    <name type="common">Goonch</name>
    <name type="synonym">Bagrus yarrelli</name>
    <dbReference type="NCBI Taxonomy" id="175774"/>
    <lineage>
        <taxon>Eukaryota</taxon>
        <taxon>Metazoa</taxon>
        <taxon>Chordata</taxon>
        <taxon>Craniata</taxon>
        <taxon>Vertebrata</taxon>
        <taxon>Euteleostomi</taxon>
        <taxon>Actinopterygii</taxon>
        <taxon>Neopterygii</taxon>
        <taxon>Teleostei</taxon>
        <taxon>Ostariophysi</taxon>
        <taxon>Siluriformes</taxon>
        <taxon>Sisoridae</taxon>
        <taxon>Sisorinae</taxon>
        <taxon>Bagarius</taxon>
    </lineage>
</organism>
<evidence type="ECO:0000313" key="3">
    <source>
        <dbReference type="Proteomes" id="UP000319801"/>
    </source>
</evidence>
<gene>
    <name evidence="2" type="ORF">Baya_13419</name>
</gene>
<evidence type="ECO:0000256" key="1">
    <source>
        <dbReference type="SAM" id="MobiDB-lite"/>
    </source>
</evidence>
<accession>A0A556V5R0</accession>